<sequence>MKATEPPTNMAVVGEPHGGDHAKQGAEQSSQHRVGQRGKQGAEFTHKPQQQHHGSSILNHTPAAHLEDRSEDTYIWAGGGGAISCPKNTIQHTGNTFHKNPPRRQQNNILMKVSEKVKS</sequence>
<dbReference type="Proteomes" id="UP000314294">
    <property type="component" value="Unassembled WGS sequence"/>
</dbReference>
<dbReference type="EMBL" id="SRLO01000213">
    <property type="protein sequence ID" value="TNN66859.1"/>
    <property type="molecule type" value="Genomic_DNA"/>
</dbReference>
<evidence type="ECO:0000313" key="2">
    <source>
        <dbReference type="EMBL" id="TNN66859.1"/>
    </source>
</evidence>
<organism evidence="2 3">
    <name type="scientific">Liparis tanakae</name>
    <name type="common">Tanaka's snailfish</name>
    <dbReference type="NCBI Taxonomy" id="230148"/>
    <lineage>
        <taxon>Eukaryota</taxon>
        <taxon>Metazoa</taxon>
        <taxon>Chordata</taxon>
        <taxon>Craniata</taxon>
        <taxon>Vertebrata</taxon>
        <taxon>Euteleostomi</taxon>
        <taxon>Actinopterygii</taxon>
        <taxon>Neopterygii</taxon>
        <taxon>Teleostei</taxon>
        <taxon>Neoteleostei</taxon>
        <taxon>Acanthomorphata</taxon>
        <taxon>Eupercaria</taxon>
        <taxon>Perciformes</taxon>
        <taxon>Cottioidei</taxon>
        <taxon>Cottales</taxon>
        <taxon>Liparidae</taxon>
        <taxon>Liparis</taxon>
    </lineage>
</organism>
<feature type="compositionally biased region" description="Polar residues" evidence="1">
    <location>
        <begin position="87"/>
        <end position="109"/>
    </location>
</feature>
<feature type="region of interest" description="Disordered" evidence="1">
    <location>
        <begin position="87"/>
        <end position="119"/>
    </location>
</feature>
<feature type="region of interest" description="Disordered" evidence="1">
    <location>
        <begin position="1"/>
        <end position="66"/>
    </location>
</feature>
<accession>A0A4Z2HLT9</accession>
<dbReference type="AlphaFoldDB" id="A0A4Z2HLT9"/>
<evidence type="ECO:0000313" key="3">
    <source>
        <dbReference type="Proteomes" id="UP000314294"/>
    </source>
</evidence>
<comment type="caution">
    <text evidence="2">The sequence shown here is derived from an EMBL/GenBank/DDBJ whole genome shotgun (WGS) entry which is preliminary data.</text>
</comment>
<gene>
    <name evidence="2" type="ORF">EYF80_022928</name>
</gene>
<protein>
    <submittedName>
        <fullName evidence="2">Uncharacterized protein</fullName>
    </submittedName>
</protein>
<keyword evidence="3" id="KW-1185">Reference proteome</keyword>
<evidence type="ECO:0000256" key="1">
    <source>
        <dbReference type="SAM" id="MobiDB-lite"/>
    </source>
</evidence>
<name>A0A4Z2HLT9_9TELE</name>
<proteinExistence type="predicted"/>
<feature type="compositionally biased region" description="Polar residues" evidence="1">
    <location>
        <begin position="47"/>
        <end position="59"/>
    </location>
</feature>
<reference evidence="2 3" key="1">
    <citation type="submission" date="2019-03" db="EMBL/GenBank/DDBJ databases">
        <title>First draft genome of Liparis tanakae, snailfish: a comprehensive survey of snailfish specific genes.</title>
        <authorList>
            <person name="Kim W."/>
            <person name="Song I."/>
            <person name="Jeong J.-H."/>
            <person name="Kim D."/>
            <person name="Kim S."/>
            <person name="Ryu S."/>
            <person name="Song J.Y."/>
            <person name="Lee S.K."/>
        </authorList>
    </citation>
    <scope>NUCLEOTIDE SEQUENCE [LARGE SCALE GENOMIC DNA]</scope>
    <source>
        <tissue evidence="2">Muscle</tissue>
    </source>
</reference>